<keyword evidence="1" id="KW-0175">Coiled coil</keyword>
<dbReference type="InterPro" id="IPR033338">
    <property type="entry name" value="Spc105/Spc7"/>
</dbReference>
<organism evidence="5">
    <name type="scientific">Schizophyllum commune (strain H4-8 / FGSC 9210)</name>
    <name type="common">Split gill fungus</name>
    <dbReference type="NCBI Taxonomy" id="578458"/>
    <lineage>
        <taxon>Eukaryota</taxon>
        <taxon>Fungi</taxon>
        <taxon>Dikarya</taxon>
        <taxon>Basidiomycota</taxon>
        <taxon>Agaricomycotina</taxon>
        <taxon>Agaricomycetes</taxon>
        <taxon>Agaricomycetidae</taxon>
        <taxon>Agaricales</taxon>
        <taxon>Schizophyllaceae</taxon>
        <taxon>Schizophyllum</taxon>
    </lineage>
</organism>
<dbReference type="GO" id="GO:0000776">
    <property type="term" value="C:kinetochore"/>
    <property type="evidence" value="ECO:0007669"/>
    <property type="project" value="TreeGrafter"/>
</dbReference>
<feature type="region of interest" description="Disordered" evidence="2">
    <location>
        <begin position="61"/>
        <end position="276"/>
    </location>
</feature>
<dbReference type="Pfam" id="PF08317">
    <property type="entry name" value="Spc7"/>
    <property type="match status" value="1"/>
</dbReference>
<sequence length="1158" mass="126774">MGVREESSKRRKSIAGTSSRSSLGNKGRRRAYSIAPGSALSPLAKARRDLVPRKSILKVPVAILHGDDPSFTPSPDTSETRDFTNDFNRRKSLGRRVSFSSTAHIRYFKKQPRPSDAASSETGSMDGSPERAPPPPPPRPTNDENAYPGSTSNRRRSSVGRPSMAPSDMDVTGVFDFAQQPQGNGGSALDDSEDSYVEDGDDGDMDVTQSMPNNLARRKSSVAFQDPADASDASNMSVDPDQTGSYMDESTMQSDTEPLECEVPLGQALNPPVSNDAWDALEQAANENVSPGNDEDDDLEDAIQRLRRASAFLPQTSGEISEDSFASTEDSFNPDGEETMNISRALGRVSMGGNTNLARMSMGGESAMDESGVYGRVGVEPELPATQSPPNSQPQQPASAPPQQQQQQTQTLAASTTQTFNASTTQPLAISSNKPPVFRPPPLNSITGTPKPGFSAAFAPPTVKPSPRKFGQQQQESAMVPEKRARNENEAGKRPLGEKGASQNAAQSGAHVSPQGGSSKTSPQALANSTAGPAGPSTSPQPRPLSPSRIPSAAGTGSPPRKKASIGMGRASMGVAGSERMPSTHRRTSLQPPVPVLENGKGKGKGRAVVQEPGHEDEHVGEDMEVDEDERDKEEAGDGQVQPSGGEAGVDTQRMQAWVDGVDQENPEEPEEVPQVSIQEFFEITGIKFIDEMIAPRRSIAPRQARPADSIPLSEYLVALAVDLPQLDLYGRVADDLARSNTKYKENFEEMEREAALDTPELFQEYMLAEPEDQEGFRHYLTLIKANARMQAKSAWYSWKSTWVEELTGIAQSELEAMEADTKTIAELNAQLETALPELERQHAEVTAQLEKERTEIAEVEACNQDWLNELKGTIADQSTEIRSFETELAQVRSGKQHVQARIDEYEAEKQEHMAAIANANRMLDVRERRTHSEVRRLQAELDALEDLHQFRMRTIRPDLFEYEFLEKYLVSLPCRAFQPVNQGINITYLPGRPIVRDDFPKYTALVLQTAKRRIAEGPKRTIPKIVQELRDYFFSCKELRSQLGLITVKYPVELSVLHDQGEALMATAIVLFKPVKAKAFVSFIFADEVFATWPHSIKGVRVKVDVAYGQIDPELLSMAVTSRLAEATLQDNYACLLDACIQAQEQYPAADSTAMET</sequence>
<dbReference type="GO" id="GO:0007094">
    <property type="term" value="P:mitotic spindle assembly checkpoint signaling"/>
    <property type="evidence" value="ECO:0007669"/>
    <property type="project" value="TreeGrafter"/>
</dbReference>
<dbReference type="EMBL" id="GL377302">
    <property type="protein sequence ID" value="EFJ04037.1"/>
    <property type="molecule type" value="Genomic_DNA"/>
</dbReference>
<feature type="compositionally biased region" description="Acidic residues" evidence="2">
    <location>
        <begin position="190"/>
        <end position="205"/>
    </location>
</feature>
<evidence type="ECO:0000313" key="4">
    <source>
        <dbReference type="EMBL" id="EFJ04037.1"/>
    </source>
</evidence>
<gene>
    <name evidence="4" type="ORF">SCHCODRAFT_46340</name>
</gene>
<dbReference type="AlphaFoldDB" id="D8PL34"/>
<feature type="region of interest" description="Disordered" evidence="2">
    <location>
        <begin position="309"/>
        <end position="336"/>
    </location>
</feature>
<feature type="compositionally biased region" description="Basic and acidic residues" evidence="2">
    <location>
        <begin position="78"/>
        <end position="89"/>
    </location>
</feature>
<evidence type="ECO:0000256" key="2">
    <source>
        <dbReference type="SAM" id="MobiDB-lite"/>
    </source>
</evidence>
<feature type="coiled-coil region" evidence="1">
    <location>
        <begin position="829"/>
        <end position="948"/>
    </location>
</feature>
<keyword evidence="5" id="KW-1185">Reference proteome</keyword>
<feature type="compositionally biased region" description="Low complexity" evidence="2">
    <location>
        <begin position="384"/>
        <end position="419"/>
    </location>
</feature>
<feature type="compositionally biased region" description="Polar residues" evidence="2">
    <location>
        <begin position="313"/>
        <end position="331"/>
    </location>
</feature>
<dbReference type="Proteomes" id="UP000007431">
    <property type="component" value="Unassembled WGS sequence"/>
</dbReference>
<protein>
    <recommendedName>
        <fullName evidence="3">Spc7 kinetochore protein domain-containing protein</fullName>
    </recommendedName>
</protein>
<evidence type="ECO:0000256" key="1">
    <source>
        <dbReference type="SAM" id="Coils"/>
    </source>
</evidence>
<dbReference type="SMART" id="SM00787">
    <property type="entry name" value="Spc7"/>
    <property type="match status" value="1"/>
</dbReference>
<accession>D8PL34</accession>
<dbReference type="STRING" id="578458.D8PL34"/>
<feature type="compositionally biased region" description="Basic and acidic residues" evidence="2">
    <location>
        <begin position="481"/>
        <end position="497"/>
    </location>
</feature>
<feature type="region of interest" description="Disordered" evidence="2">
    <location>
        <begin position="380"/>
        <end position="652"/>
    </location>
</feature>
<evidence type="ECO:0000313" key="5">
    <source>
        <dbReference type="Proteomes" id="UP000007431"/>
    </source>
</evidence>
<evidence type="ECO:0000259" key="3">
    <source>
        <dbReference type="SMART" id="SM00787"/>
    </source>
</evidence>
<reference evidence="4 5" key="1">
    <citation type="journal article" date="2010" name="Nat. Biotechnol.">
        <title>Genome sequence of the model mushroom Schizophyllum commune.</title>
        <authorList>
            <person name="Ohm R.A."/>
            <person name="de Jong J.F."/>
            <person name="Lugones L.G."/>
            <person name="Aerts A."/>
            <person name="Kothe E."/>
            <person name="Stajich J.E."/>
            <person name="de Vries R.P."/>
            <person name="Record E."/>
            <person name="Levasseur A."/>
            <person name="Baker S.E."/>
            <person name="Bartholomew K.A."/>
            <person name="Coutinho P.M."/>
            <person name="Erdmann S."/>
            <person name="Fowler T.J."/>
            <person name="Gathman A.C."/>
            <person name="Lombard V."/>
            <person name="Henrissat B."/>
            <person name="Knabe N."/>
            <person name="Kuees U."/>
            <person name="Lilly W.W."/>
            <person name="Lindquist E."/>
            <person name="Lucas S."/>
            <person name="Magnuson J.K."/>
            <person name="Piumi F."/>
            <person name="Raudaskoski M."/>
            <person name="Salamov A."/>
            <person name="Schmutz J."/>
            <person name="Schwarze F.W.M.R."/>
            <person name="vanKuyk P.A."/>
            <person name="Horton J.S."/>
            <person name="Grigoriev I.V."/>
            <person name="Woesten H.A.B."/>
        </authorList>
    </citation>
    <scope>NUCLEOTIDE SEQUENCE [LARGE SCALE GENOMIC DNA]</scope>
    <source>
        <strain evidence="5">H4-8 / FGSC 9210</strain>
    </source>
</reference>
<dbReference type="GO" id="GO:1990758">
    <property type="term" value="P:mitotic sister chromatid biorientation"/>
    <property type="evidence" value="ECO:0007669"/>
    <property type="project" value="TreeGrafter"/>
</dbReference>
<dbReference type="HOGENOM" id="CLU_002132_0_0_1"/>
<proteinExistence type="predicted"/>
<feature type="compositionally biased region" description="Polar residues" evidence="2">
    <location>
        <begin position="15"/>
        <end position="24"/>
    </location>
</feature>
<dbReference type="FunCoup" id="D8PL34">
    <property type="interactions" value="48"/>
</dbReference>
<feature type="compositionally biased region" description="Polar residues" evidence="2">
    <location>
        <begin position="232"/>
        <end position="256"/>
    </location>
</feature>
<dbReference type="eggNOG" id="ENOG502S20P">
    <property type="taxonomic scope" value="Eukaryota"/>
</dbReference>
<dbReference type="PANTHER" id="PTHR28260:SF1">
    <property type="entry name" value="SPINDLE POLE BODY COMPONENT SPC105"/>
    <property type="match status" value="1"/>
</dbReference>
<dbReference type="InterPro" id="IPR013253">
    <property type="entry name" value="Spc7_domain"/>
</dbReference>
<feature type="compositionally biased region" description="Polar residues" evidence="2">
    <location>
        <begin position="420"/>
        <end position="434"/>
    </location>
</feature>
<feature type="compositionally biased region" description="Pro residues" evidence="2">
    <location>
        <begin position="131"/>
        <end position="140"/>
    </location>
</feature>
<dbReference type="VEuPathDB" id="FungiDB:SCHCODRAFT_02564435"/>
<dbReference type="PANTHER" id="PTHR28260">
    <property type="entry name" value="SPINDLE POLE BODY COMPONENT SPC105"/>
    <property type="match status" value="1"/>
</dbReference>
<feature type="region of interest" description="Disordered" evidence="2">
    <location>
        <begin position="1"/>
        <end position="39"/>
    </location>
</feature>
<feature type="domain" description="Spc7 kinetochore protein" evidence="3">
    <location>
        <begin position="662"/>
        <end position="974"/>
    </location>
</feature>
<dbReference type="Pfam" id="PF18210">
    <property type="entry name" value="Knl1_RWD_C"/>
    <property type="match status" value="1"/>
</dbReference>
<dbReference type="Gene3D" id="1.10.287.1490">
    <property type="match status" value="1"/>
</dbReference>
<dbReference type="InParanoid" id="D8PL34"/>
<dbReference type="InterPro" id="IPR040850">
    <property type="entry name" value="Knl1_RWD_C"/>
</dbReference>
<feature type="compositionally biased region" description="Basic and acidic residues" evidence="2">
    <location>
        <begin position="613"/>
        <end position="622"/>
    </location>
</feature>
<name>D8PL34_SCHCM</name>
<dbReference type="GO" id="GO:0034501">
    <property type="term" value="P:protein localization to kinetochore"/>
    <property type="evidence" value="ECO:0007669"/>
    <property type="project" value="TreeGrafter"/>
</dbReference>
<feature type="compositionally biased region" description="Acidic residues" evidence="2">
    <location>
        <begin position="623"/>
        <end position="637"/>
    </location>
</feature>
<dbReference type="OMA" id="WRMKLQE"/>
<feature type="compositionally biased region" description="Polar residues" evidence="2">
    <location>
        <begin position="515"/>
        <end position="538"/>
    </location>
</feature>